<name>A0A918W6U9_9GAMM</name>
<keyword evidence="1" id="KW-1133">Transmembrane helix</keyword>
<reference evidence="2" key="2">
    <citation type="submission" date="2020-09" db="EMBL/GenBank/DDBJ databases">
        <authorList>
            <person name="Sun Q."/>
            <person name="Kim S."/>
        </authorList>
    </citation>
    <scope>NUCLEOTIDE SEQUENCE</scope>
    <source>
        <strain evidence="2">KCTC 23077</strain>
    </source>
</reference>
<dbReference type="EMBL" id="BMYD01000001">
    <property type="protein sequence ID" value="GHA72141.1"/>
    <property type="molecule type" value="Genomic_DNA"/>
</dbReference>
<sequence length="53" mass="5948">MVPFEGAALSVGAETEQQPAMWLYHAVLFLQFYLLAFALGWIAGRYRSRAVTV</sequence>
<dbReference type="AlphaFoldDB" id="A0A918W6U9"/>
<keyword evidence="1" id="KW-0812">Transmembrane</keyword>
<organism evidence="2 3">
    <name type="scientific">Cognatilysobacter bugurensis</name>
    <dbReference type="NCBI Taxonomy" id="543356"/>
    <lineage>
        <taxon>Bacteria</taxon>
        <taxon>Pseudomonadati</taxon>
        <taxon>Pseudomonadota</taxon>
        <taxon>Gammaproteobacteria</taxon>
        <taxon>Lysobacterales</taxon>
        <taxon>Lysobacteraceae</taxon>
        <taxon>Cognatilysobacter</taxon>
    </lineage>
</organism>
<evidence type="ECO:0000313" key="2">
    <source>
        <dbReference type="EMBL" id="GHA72141.1"/>
    </source>
</evidence>
<proteinExistence type="predicted"/>
<evidence type="ECO:0000256" key="1">
    <source>
        <dbReference type="SAM" id="Phobius"/>
    </source>
</evidence>
<keyword evidence="3" id="KW-1185">Reference proteome</keyword>
<reference evidence="2" key="1">
    <citation type="journal article" date="2014" name="Int. J. Syst. Evol. Microbiol.">
        <title>Complete genome sequence of Corynebacterium casei LMG S-19264T (=DSM 44701T), isolated from a smear-ripened cheese.</title>
        <authorList>
            <consortium name="US DOE Joint Genome Institute (JGI-PGF)"/>
            <person name="Walter F."/>
            <person name="Albersmeier A."/>
            <person name="Kalinowski J."/>
            <person name="Ruckert C."/>
        </authorList>
    </citation>
    <scope>NUCLEOTIDE SEQUENCE</scope>
    <source>
        <strain evidence="2">KCTC 23077</strain>
    </source>
</reference>
<protein>
    <submittedName>
        <fullName evidence="2">Uncharacterized protein</fullName>
    </submittedName>
</protein>
<accession>A0A918W6U9</accession>
<dbReference type="Proteomes" id="UP000646426">
    <property type="component" value="Unassembled WGS sequence"/>
</dbReference>
<evidence type="ECO:0000313" key="3">
    <source>
        <dbReference type="Proteomes" id="UP000646426"/>
    </source>
</evidence>
<comment type="caution">
    <text evidence="2">The sequence shown here is derived from an EMBL/GenBank/DDBJ whole genome shotgun (WGS) entry which is preliminary data.</text>
</comment>
<gene>
    <name evidence="2" type="ORF">GCM10007067_05760</name>
</gene>
<keyword evidence="1" id="KW-0472">Membrane</keyword>
<feature type="transmembrane region" description="Helical" evidence="1">
    <location>
        <begin position="22"/>
        <end position="43"/>
    </location>
</feature>